<comment type="caution">
    <text evidence="5">The sequence shown here is derived from an EMBL/GenBank/DDBJ whole genome shotgun (WGS) entry which is preliminary data.</text>
</comment>
<evidence type="ECO:0000256" key="3">
    <source>
        <dbReference type="ARBA" id="ARBA00022553"/>
    </source>
</evidence>
<dbReference type="RefSeq" id="WP_088642482.1">
    <property type="nucleotide sequence ID" value="NZ_MZMV01000005.1"/>
</dbReference>
<evidence type="ECO:0000259" key="4">
    <source>
        <dbReference type="PROSITE" id="PS50075"/>
    </source>
</evidence>
<dbReference type="InterPro" id="IPR009081">
    <property type="entry name" value="PP-bd_ACP"/>
</dbReference>
<gene>
    <name evidence="5" type="ORF">B5D80_04540</name>
</gene>
<keyword evidence="6" id="KW-1185">Reference proteome</keyword>
<dbReference type="GO" id="GO:0003824">
    <property type="term" value="F:catalytic activity"/>
    <property type="evidence" value="ECO:0007669"/>
    <property type="project" value="InterPro"/>
</dbReference>
<accession>A0A2D0AX88</accession>
<feature type="domain" description="Carrier" evidence="4">
    <location>
        <begin position="992"/>
        <end position="1067"/>
    </location>
</feature>
<dbReference type="PANTHER" id="PTHR45527:SF1">
    <property type="entry name" value="FATTY ACID SYNTHASE"/>
    <property type="match status" value="1"/>
</dbReference>
<dbReference type="Pfam" id="PF00550">
    <property type="entry name" value="PP-binding"/>
    <property type="match status" value="1"/>
</dbReference>
<dbReference type="InterPro" id="IPR025110">
    <property type="entry name" value="AMP-bd_C"/>
</dbReference>
<dbReference type="GO" id="GO:0043041">
    <property type="term" value="P:amino acid activation for nonribosomal peptide biosynthetic process"/>
    <property type="evidence" value="ECO:0007669"/>
    <property type="project" value="TreeGrafter"/>
</dbReference>
<comment type="cofactor">
    <cofactor evidence="1">
        <name>pantetheine 4'-phosphate</name>
        <dbReference type="ChEBI" id="CHEBI:47942"/>
    </cofactor>
</comment>
<dbReference type="AlphaFoldDB" id="A0A2D0AX88"/>
<dbReference type="OrthoDB" id="2472181at2"/>
<dbReference type="Gene3D" id="3.30.300.30">
    <property type="match status" value="1"/>
</dbReference>
<evidence type="ECO:0000256" key="1">
    <source>
        <dbReference type="ARBA" id="ARBA00001957"/>
    </source>
</evidence>
<dbReference type="GO" id="GO:0008610">
    <property type="term" value="P:lipid biosynthetic process"/>
    <property type="evidence" value="ECO:0007669"/>
    <property type="project" value="UniProtKB-ARBA"/>
</dbReference>
<dbReference type="GO" id="GO:0072330">
    <property type="term" value="P:monocarboxylic acid biosynthetic process"/>
    <property type="evidence" value="ECO:0007669"/>
    <property type="project" value="UniProtKB-ARBA"/>
</dbReference>
<dbReference type="GO" id="GO:0005737">
    <property type="term" value="C:cytoplasm"/>
    <property type="evidence" value="ECO:0007669"/>
    <property type="project" value="TreeGrafter"/>
</dbReference>
<keyword evidence="3" id="KW-0597">Phosphoprotein</keyword>
<organism evidence="5 6">
    <name type="scientific">Micromonospora wenchangensis</name>
    <dbReference type="NCBI Taxonomy" id="1185415"/>
    <lineage>
        <taxon>Bacteria</taxon>
        <taxon>Bacillati</taxon>
        <taxon>Actinomycetota</taxon>
        <taxon>Actinomycetes</taxon>
        <taxon>Micromonosporales</taxon>
        <taxon>Micromonosporaceae</taxon>
        <taxon>Micromonospora</taxon>
    </lineage>
</organism>
<dbReference type="Proteomes" id="UP000197174">
    <property type="component" value="Unassembled WGS sequence"/>
</dbReference>
<dbReference type="InterPro" id="IPR023213">
    <property type="entry name" value="CAT-like_dom_sf"/>
</dbReference>
<dbReference type="GO" id="GO:0031177">
    <property type="term" value="F:phosphopantetheine binding"/>
    <property type="evidence" value="ECO:0007669"/>
    <property type="project" value="TreeGrafter"/>
</dbReference>
<dbReference type="CDD" id="cd05930">
    <property type="entry name" value="A_NRPS"/>
    <property type="match status" value="1"/>
</dbReference>
<dbReference type="InterPro" id="IPR001242">
    <property type="entry name" value="Condensation_dom"/>
</dbReference>
<protein>
    <recommendedName>
        <fullName evidence="4">Carrier domain-containing protein</fullName>
    </recommendedName>
</protein>
<dbReference type="FunFam" id="3.40.50.980:FF:000001">
    <property type="entry name" value="Non-ribosomal peptide synthetase"/>
    <property type="match status" value="1"/>
</dbReference>
<dbReference type="InterPro" id="IPR010071">
    <property type="entry name" value="AA_adenyl_dom"/>
</dbReference>
<evidence type="ECO:0000313" key="6">
    <source>
        <dbReference type="Proteomes" id="UP000197174"/>
    </source>
</evidence>
<dbReference type="Pfam" id="PF00501">
    <property type="entry name" value="AMP-binding"/>
    <property type="match status" value="1"/>
</dbReference>
<proteinExistence type="predicted"/>
<evidence type="ECO:0000256" key="2">
    <source>
        <dbReference type="ARBA" id="ARBA00022450"/>
    </source>
</evidence>
<dbReference type="InterPro" id="IPR036736">
    <property type="entry name" value="ACP-like_sf"/>
</dbReference>
<dbReference type="PROSITE" id="PS50075">
    <property type="entry name" value="CARRIER"/>
    <property type="match status" value="1"/>
</dbReference>
<dbReference type="PROSITE" id="PS00455">
    <property type="entry name" value="AMP_BINDING"/>
    <property type="match status" value="1"/>
</dbReference>
<reference evidence="5 6" key="1">
    <citation type="submission" date="2017-03" db="EMBL/GenBank/DDBJ databases">
        <title>Whole genome sequence of Micromonospora wenchangensis, isolated from mangrove soil.</title>
        <authorList>
            <person name="Yang H."/>
        </authorList>
    </citation>
    <scope>NUCLEOTIDE SEQUENCE [LARGE SCALE GENOMIC DNA]</scope>
    <source>
        <strain evidence="5 6">CCTCC AA 2012002</strain>
    </source>
</reference>
<dbReference type="SUPFAM" id="SSF47336">
    <property type="entry name" value="ACP-like"/>
    <property type="match status" value="1"/>
</dbReference>
<dbReference type="Gene3D" id="3.30.559.10">
    <property type="entry name" value="Chloramphenicol acetyltransferase-like domain"/>
    <property type="match status" value="1"/>
</dbReference>
<dbReference type="FunFam" id="1.10.1200.10:FF:000016">
    <property type="entry name" value="Non-ribosomal peptide synthase"/>
    <property type="match status" value="1"/>
</dbReference>
<dbReference type="InterPro" id="IPR020845">
    <property type="entry name" value="AMP-binding_CS"/>
</dbReference>
<dbReference type="Pfam" id="PF13193">
    <property type="entry name" value="AMP-binding_C"/>
    <property type="match status" value="1"/>
</dbReference>
<dbReference type="InterPro" id="IPR000873">
    <property type="entry name" value="AMP-dep_synth/lig_dom"/>
</dbReference>
<dbReference type="PANTHER" id="PTHR45527">
    <property type="entry name" value="NONRIBOSOMAL PEPTIDE SYNTHETASE"/>
    <property type="match status" value="1"/>
</dbReference>
<dbReference type="EMBL" id="MZMV01000005">
    <property type="protein sequence ID" value="OWV11561.1"/>
    <property type="molecule type" value="Genomic_DNA"/>
</dbReference>
<name>A0A2D0AX88_9ACTN</name>
<dbReference type="SUPFAM" id="SSF56801">
    <property type="entry name" value="Acetyl-CoA synthetase-like"/>
    <property type="match status" value="1"/>
</dbReference>
<dbReference type="Gene3D" id="3.30.559.30">
    <property type="entry name" value="Nonribosomal peptide synthetase, condensation domain"/>
    <property type="match status" value="1"/>
</dbReference>
<dbReference type="Gene3D" id="3.40.50.12780">
    <property type="entry name" value="N-terminal domain of ligase-like"/>
    <property type="match status" value="1"/>
</dbReference>
<dbReference type="Gene3D" id="3.40.50.1820">
    <property type="entry name" value="alpha/beta hydrolase"/>
    <property type="match status" value="1"/>
</dbReference>
<evidence type="ECO:0000313" key="5">
    <source>
        <dbReference type="EMBL" id="OWV11561.1"/>
    </source>
</evidence>
<dbReference type="InterPro" id="IPR029058">
    <property type="entry name" value="AB_hydrolase_fold"/>
</dbReference>
<dbReference type="Pfam" id="PF00668">
    <property type="entry name" value="Condensation"/>
    <property type="match status" value="1"/>
</dbReference>
<dbReference type="InterPro" id="IPR045851">
    <property type="entry name" value="AMP-bd_C_sf"/>
</dbReference>
<dbReference type="CDD" id="cd19531">
    <property type="entry name" value="LCL_NRPS-like"/>
    <property type="match status" value="1"/>
</dbReference>
<dbReference type="GO" id="GO:0044550">
    <property type="term" value="P:secondary metabolite biosynthetic process"/>
    <property type="evidence" value="ECO:0007669"/>
    <property type="project" value="TreeGrafter"/>
</dbReference>
<dbReference type="NCBIfam" id="TIGR01733">
    <property type="entry name" value="AA-adenyl-dom"/>
    <property type="match status" value="1"/>
</dbReference>
<sequence>MRRSDEKTETPSPPPAVSASQRRFWFLDQITSGVPVYNSYSAIRLTGPLDPAVAVRALREVVGRHRVLRSSFPAEDGQPVVATSTADGAAVVPFVDLSAVPAQPRAAAADDLVDRLAHRTFDIHRGPLFRAAVIRTGNDRHTLLIGVHHIVSDGWSVHLVFRDFRDLYATIAAGVEIVPEQPRLQFSDVVARQEKWRTSAEHDRQLDYWRSQLDGVADESCLPPDHRTSGAGGHAAGHASYPVAGDLCVRIRALARAERVTIFMVLLTGLKITLSRYLERGDVTVGTPIALRDDPDVQNMVGPLLNTLALRTDLSGAPTVRESLARVRDTCLAAYDNQEIPFDTVVAALGGTRDLESSPFFRIMFQYVTGTGREHTFAGLLATLTEVEIGLAKLDLTLDAVETPGSGLELVARYRTSRYDRTTIDRLSDHWQAVLAAMCERPDASIDDLDLLTPAERAVVATASTGPSVVAPEATSVLDLIERTVEADPDAEAVVCGPVRLSYGQLDRRANQLAHRLGQLGVVPETRVAILMERSAETIVAVLAVWKAGAAYVPIDIDMPAARREVILDDAGVTVLLTQAQLAGDLAGDRRRVLVVEPDHAGYGHLPTSRPARTTTSGHLSYVIYTSGSTGRPKGVMTTNAGLLSTCMAWEHAFGLKGRIRSHLQMANFCFDGFLGELVRTLTSGAKLVICPREFLLSPDRLLALVRNERVEVADFVPPVLRALAGHLRGSGQDLGGLRLVIVGSDTVSTDELAGIRRLGGPDTQVVNCYGLTEGTVDSTYFVCPPDWPGDASVLIGEPLPGMTAYLLDPALRPVPPGTPGTIFIAGPTVARGYLGDPGRTAAAFLPDPFSTRPGARMYRTGDRGRWRTTPQGLRIEYLGRADQQVKIRAYRVELGEIEAALRRLPGVRDAVAVVDDGDPTDRRIHAYVAAADDVETGGWHPTLRATLPHYMLPDRLVVLPALPTTATGKTDRRALTSRPGRQITLSNAATAPRTATERRLARLWTRVLHDRPVGVHDDFFVTGGDSLLAMRLLARVRAEWGTGYGLRQFFRGPTIAQVAARIDAEGERTGRDADRLDEIVPAAREFIDHQAGGTP</sequence>
<dbReference type="InterPro" id="IPR042099">
    <property type="entry name" value="ANL_N_sf"/>
</dbReference>
<keyword evidence="2" id="KW-0596">Phosphopantetheine</keyword>
<dbReference type="SUPFAM" id="SSF52777">
    <property type="entry name" value="CoA-dependent acyltransferases"/>
    <property type="match status" value="2"/>
</dbReference>